<feature type="transmembrane region" description="Helical" evidence="2">
    <location>
        <begin position="269"/>
        <end position="287"/>
    </location>
</feature>
<dbReference type="EMBL" id="CP009518">
    <property type="protein sequence ID" value="AKB85628.1"/>
    <property type="molecule type" value="Genomic_DNA"/>
</dbReference>
<evidence type="ECO:0000313" key="4">
    <source>
        <dbReference type="Proteomes" id="UP000033048"/>
    </source>
</evidence>
<feature type="transmembrane region" description="Helical" evidence="2">
    <location>
        <begin position="93"/>
        <end position="115"/>
    </location>
</feature>
<feature type="transmembrane region" description="Helical" evidence="2">
    <location>
        <begin position="12"/>
        <end position="32"/>
    </location>
</feature>
<dbReference type="HOGENOM" id="CLU_632629_0_0_2"/>
<dbReference type="Proteomes" id="UP000033048">
    <property type="component" value="Chromosome"/>
</dbReference>
<feature type="transmembrane region" description="Helical" evidence="2">
    <location>
        <begin position="52"/>
        <end position="73"/>
    </location>
</feature>
<proteinExistence type="predicted"/>
<sequence length="448" mass="51139">MNETIESIKRINLRLFLALLLTGLIPTVYTTVRIFFLGNLPNDWGINIASQLMWVNLLYEILQESLILPLYFILGKAISNTNEFTNRLKGSMIVVFSIYTALSVLISIFAEPMVVAMAQTPELVNATVSYIRLETIAYIFLTMWKFIMLILLLIGRDKLIYIVLAVQMILTMLLDTLFISELDFSLNLGVNGIAITNIIVNIILLAVFLILLKNNENIDIFQKSRISFSWLKQWKVIAGYSGLETLVRNIAFMFMVVRMVNIISEPGTFWVTNSFIWGWLLLPVLQLSELIKSDCSKSEENITRNFRGYMGITTIIIAAWLVTIPLWEPFIKNVMNMGNYEVVFHLVLISLPFYIIFAYNNLIDSIFYGIGKTEYMLFQSVLVNTIFYGALFILFQMGIYKPTLELITLMFAAGIAADSILTFVMYGYLSKKGKIVHKYGLEGSRVTN</sequence>
<dbReference type="NCBIfam" id="NF045539">
    <property type="entry name" value="MATE_efflux1"/>
    <property type="match status" value="1"/>
</dbReference>
<feature type="transmembrane region" description="Helical" evidence="2">
    <location>
        <begin position="135"/>
        <end position="154"/>
    </location>
</feature>
<dbReference type="PANTHER" id="PTHR43298">
    <property type="entry name" value="MULTIDRUG RESISTANCE PROTEIN NORM-RELATED"/>
    <property type="match status" value="1"/>
</dbReference>
<feature type="transmembrane region" description="Helical" evidence="2">
    <location>
        <begin position="192"/>
        <end position="212"/>
    </location>
</feature>
<evidence type="ECO:0000256" key="2">
    <source>
        <dbReference type="SAM" id="Phobius"/>
    </source>
</evidence>
<feature type="transmembrane region" description="Helical" evidence="2">
    <location>
        <begin position="308"/>
        <end position="327"/>
    </location>
</feature>
<dbReference type="RefSeq" id="WP_331454316.1">
    <property type="nucleotide sequence ID" value="NZ_CP009518.1"/>
</dbReference>
<name>A0A0E3SSP4_METMT</name>
<feature type="transmembrane region" description="Helical" evidence="2">
    <location>
        <begin position="375"/>
        <end position="400"/>
    </location>
</feature>
<keyword evidence="1" id="KW-0813">Transport</keyword>
<keyword evidence="2" id="KW-0812">Transmembrane</keyword>
<dbReference type="GO" id="GO:0005886">
    <property type="term" value="C:plasma membrane"/>
    <property type="evidence" value="ECO:0007669"/>
    <property type="project" value="TreeGrafter"/>
</dbReference>
<feature type="transmembrane region" description="Helical" evidence="2">
    <location>
        <begin position="406"/>
        <end position="429"/>
    </location>
</feature>
<dbReference type="PANTHER" id="PTHR43298:SF2">
    <property type="entry name" value="FMN_FAD EXPORTER YEEO-RELATED"/>
    <property type="match status" value="1"/>
</dbReference>
<keyword evidence="4" id="KW-1185">Reference proteome</keyword>
<keyword evidence="2" id="KW-1133">Transmembrane helix</keyword>
<dbReference type="InterPro" id="IPR050222">
    <property type="entry name" value="MATE_MdtK"/>
</dbReference>
<protein>
    <submittedName>
        <fullName evidence="3">MATE efflux family protein</fullName>
    </submittedName>
</protein>
<evidence type="ECO:0000256" key="1">
    <source>
        <dbReference type="ARBA" id="ARBA00022448"/>
    </source>
</evidence>
<dbReference type="AlphaFoldDB" id="A0A0E3SSP4"/>
<evidence type="ECO:0000313" key="3">
    <source>
        <dbReference type="EMBL" id="AKB85628.1"/>
    </source>
</evidence>
<dbReference type="STRING" id="1434104.MCMEM_1575"/>
<dbReference type="KEGG" id="mmet:MCMEM_1575"/>
<feature type="transmembrane region" description="Helical" evidence="2">
    <location>
        <begin position="342"/>
        <end position="363"/>
    </location>
</feature>
<gene>
    <name evidence="3" type="ORF">MCMEM_1575</name>
</gene>
<reference evidence="3 4" key="1">
    <citation type="submission" date="2014-07" db="EMBL/GenBank/DDBJ databases">
        <title>Methanogenic archaea and the global carbon cycle.</title>
        <authorList>
            <person name="Henriksen J.R."/>
            <person name="Luke J."/>
            <person name="Reinhart S."/>
            <person name="Benedict M.N."/>
            <person name="Youngblut N.D."/>
            <person name="Metcalf M.E."/>
            <person name="Whitaker R.J."/>
            <person name="Metcalf W.W."/>
        </authorList>
    </citation>
    <scope>NUCLEOTIDE SEQUENCE [LARGE SCALE GENOMIC DNA]</scope>
    <source>
        <strain evidence="3 4">MM1</strain>
    </source>
</reference>
<feature type="transmembrane region" description="Helical" evidence="2">
    <location>
        <begin position="233"/>
        <end position="257"/>
    </location>
</feature>
<organism evidence="3 4">
    <name type="scientific">Methanococcoides methylutens MM1</name>
    <dbReference type="NCBI Taxonomy" id="1434104"/>
    <lineage>
        <taxon>Archaea</taxon>
        <taxon>Methanobacteriati</taxon>
        <taxon>Methanobacteriota</taxon>
        <taxon>Stenosarchaea group</taxon>
        <taxon>Methanomicrobia</taxon>
        <taxon>Methanosarcinales</taxon>
        <taxon>Methanosarcinaceae</taxon>
        <taxon>Methanococcoides</taxon>
    </lineage>
</organism>
<feature type="transmembrane region" description="Helical" evidence="2">
    <location>
        <begin position="159"/>
        <end position="180"/>
    </location>
</feature>
<keyword evidence="2" id="KW-0472">Membrane</keyword>
<accession>A0A0E3SSP4</accession>
<dbReference type="GeneID" id="24894136"/>